<protein>
    <submittedName>
        <fullName evidence="5">Iron ABC transporter ATP-binding protein</fullName>
    </submittedName>
</protein>
<dbReference type="Pfam" id="PF00005">
    <property type="entry name" value="ABC_tran"/>
    <property type="match status" value="1"/>
</dbReference>
<dbReference type="InterPro" id="IPR003439">
    <property type="entry name" value="ABC_transporter-like_ATP-bd"/>
</dbReference>
<dbReference type="GO" id="GO:0016887">
    <property type="term" value="F:ATP hydrolysis activity"/>
    <property type="evidence" value="ECO:0007669"/>
    <property type="project" value="InterPro"/>
</dbReference>
<dbReference type="KEGG" id="rdp:RD2015_1421"/>
<dbReference type="PROSITE" id="PS00211">
    <property type="entry name" value="ABC_TRANSPORTER_1"/>
    <property type="match status" value="1"/>
</dbReference>
<dbReference type="EMBL" id="CP013729">
    <property type="protein sequence ID" value="ALV05910.1"/>
    <property type="molecule type" value="Genomic_DNA"/>
</dbReference>
<keyword evidence="4 5" id="KW-0067">ATP-binding</keyword>
<evidence type="ECO:0000256" key="2">
    <source>
        <dbReference type="ARBA" id="ARBA00022475"/>
    </source>
</evidence>
<gene>
    <name evidence="5" type="ORF">RD2015_1421</name>
</gene>
<evidence type="ECO:0000313" key="5">
    <source>
        <dbReference type="EMBL" id="ALV05910.1"/>
    </source>
</evidence>
<dbReference type="PANTHER" id="PTHR43023">
    <property type="entry name" value="PROTEIN TRIGALACTOSYLDIACYLGLYCEROL 3, CHLOROPLASTIC"/>
    <property type="match status" value="1"/>
</dbReference>
<keyword evidence="2" id="KW-0472">Membrane</keyword>
<dbReference type="InterPro" id="IPR017871">
    <property type="entry name" value="ABC_transporter-like_CS"/>
</dbReference>
<reference evidence="5 6" key="1">
    <citation type="submission" date="2015-12" db="EMBL/GenBank/DDBJ databases">
        <title>Complete genome of Roseateles depolymerans KCTC 42856.</title>
        <authorList>
            <person name="Kim K.M."/>
        </authorList>
    </citation>
    <scope>NUCLEOTIDE SEQUENCE [LARGE SCALE GENOMIC DNA]</scope>
    <source>
        <strain evidence="5 6">KCTC 42856</strain>
    </source>
</reference>
<dbReference type="RefSeq" id="WP_083525414.1">
    <property type="nucleotide sequence ID" value="NZ_CP013729.1"/>
</dbReference>
<evidence type="ECO:0000256" key="4">
    <source>
        <dbReference type="ARBA" id="ARBA00022840"/>
    </source>
</evidence>
<dbReference type="STRING" id="76731.RD2015_1421"/>
<dbReference type="Gene3D" id="3.40.50.300">
    <property type="entry name" value="P-loop containing nucleotide triphosphate hydrolases"/>
    <property type="match status" value="1"/>
</dbReference>
<keyword evidence="1" id="KW-0813">Transport</keyword>
<organism evidence="5 6">
    <name type="scientific">Roseateles depolymerans</name>
    <dbReference type="NCBI Taxonomy" id="76731"/>
    <lineage>
        <taxon>Bacteria</taxon>
        <taxon>Pseudomonadati</taxon>
        <taxon>Pseudomonadota</taxon>
        <taxon>Betaproteobacteria</taxon>
        <taxon>Burkholderiales</taxon>
        <taxon>Sphaerotilaceae</taxon>
        <taxon>Roseateles</taxon>
    </lineage>
</organism>
<dbReference type="InterPro" id="IPR027417">
    <property type="entry name" value="P-loop_NTPase"/>
</dbReference>
<dbReference type="Proteomes" id="UP000060699">
    <property type="component" value="Chromosome"/>
</dbReference>
<dbReference type="SUPFAM" id="SSF52540">
    <property type="entry name" value="P-loop containing nucleoside triphosphate hydrolases"/>
    <property type="match status" value="1"/>
</dbReference>
<sequence>MSGTCEDVRGSGAAPAVAASVASEAPAPVISVRHVGTVLGGVRIHKDISLDVKAGEVLGIIGGSGSGKTTLLRLMLGLERPSEGEVLVLGQRLGNCEASDLARVRHRWGVLFQQGALFSALTVFDNIALPLRELKSLPKDLIAELVMQKLVQVGLKPEDGAKMPAELSGGMIKRVSLARALIMDPQLLFLDEPTAGLDPASSKRFVQLIESLKREMDLTVVMVTHDVDTLFALVDRIAVLADQHLIAHGPLEQVVQMQHPFIRNFFLGHVQRCAEESLRSYRDALSHQDDPQPA</sequence>
<dbReference type="InterPro" id="IPR003593">
    <property type="entry name" value="AAA+_ATPase"/>
</dbReference>
<evidence type="ECO:0000256" key="1">
    <source>
        <dbReference type="ARBA" id="ARBA00022448"/>
    </source>
</evidence>
<dbReference type="PROSITE" id="PS50893">
    <property type="entry name" value="ABC_TRANSPORTER_2"/>
    <property type="match status" value="1"/>
</dbReference>
<evidence type="ECO:0000256" key="3">
    <source>
        <dbReference type="ARBA" id="ARBA00022741"/>
    </source>
</evidence>
<dbReference type="GO" id="GO:0005524">
    <property type="term" value="F:ATP binding"/>
    <property type="evidence" value="ECO:0007669"/>
    <property type="project" value="UniProtKB-KW"/>
</dbReference>
<keyword evidence="6" id="KW-1185">Reference proteome</keyword>
<keyword evidence="3" id="KW-0547">Nucleotide-binding</keyword>
<evidence type="ECO:0000313" key="6">
    <source>
        <dbReference type="Proteomes" id="UP000060699"/>
    </source>
</evidence>
<name>A0A0U3CX35_9BURK</name>
<dbReference type="OrthoDB" id="9802264at2"/>
<dbReference type="PANTHER" id="PTHR43023:SF3">
    <property type="entry name" value="PROTEIN TRIGALACTOSYLDIACYLGLYCEROL 3, CHLOROPLASTIC"/>
    <property type="match status" value="1"/>
</dbReference>
<keyword evidence="2" id="KW-1003">Cell membrane</keyword>
<accession>A0A0U3CX35</accession>
<dbReference type="SMART" id="SM00382">
    <property type="entry name" value="AAA"/>
    <property type="match status" value="1"/>
</dbReference>
<dbReference type="AlphaFoldDB" id="A0A0U3CX35"/>
<proteinExistence type="predicted"/>